<comment type="caution">
    <text evidence="9">The sequence shown here is derived from an EMBL/GenBank/DDBJ whole genome shotgun (WGS) entry which is preliminary data.</text>
</comment>
<dbReference type="PATRIC" id="fig|1313304.3.peg.1829"/>
<feature type="binding site" evidence="7">
    <location>
        <position position="79"/>
    </location>
    <ligand>
        <name>Mg(2+)</name>
        <dbReference type="ChEBI" id="CHEBI:18420"/>
        <label>1</label>
        <note>catalytic</note>
    </ligand>
</feature>
<accession>U7D3X7</accession>
<gene>
    <name evidence="9" type="ORF">CALK_1922</name>
</gene>
<evidence type="ECO:0000256" key="8">
    <source>
        <dbReference type="RuleBase" id="RU364068"/>
    </source>
</evidence>
<dbReference type="Gene3D" id="3.30.540.10">
    <property type="entry name" value="Fructose-1,6-Bisphosphatase, subunit A, domain 1"/>
    <property type="match status" value="1"/>
</dbReference>
<dbReference type="RefSeq" id="WP_022637347.1">
    <property type="nucleotide sequence ID" value="NZ_ASJR01000017.1"/>
</dbReference>
<feature type="binding site" evidence="7">
    <location>
        <position position="62"/>
    </location>
    <ligand>
        <name>Mg(2+)</name>
        <dbReference type="ChEBI" id="CHEBI:18420"/>
        <label>1</label>
        <note>catalytic</note>
    </ligand>
</feature>
<protein>
    <recommendedName>
        <fullName evidence="8">Inositol-1-monophosphatase</fullName>
        <ecNumber evidence="8">3.1.3.25</ecNumber>
    </recommendedName>
</protein>
<organism evidence="9 10">
    <name type="scientific">Chitinivibrio alkaliphilus ACht1</name>
    <dbReference type="NCBI Taxonomy" id="1313304"/>
    <lineage>
        <taxon>Bacteria</taxon>
        <taxon>Pseudomonadati</taxon>
        <taxon>Fibrobacterota</taxon>
        <taxon>Chitinivibrionia</taxon>
        <taxon>Chitinivibrionales</taxon>
        <taxon>Chitinivibrionaceae</taxon>
        <taxon>Chitinivibrio</taxon>
    </lineage>
</organism>
<name>U7D3X7_9BACT</name>
<evidence type="ECO:0000256" key="6">
    <source>
        <dbReference type="ARBA" id="ARBA00022842"/>
    </source>
</evidence>
<dbReference type="GO" id="GO:0006020">
    <property type="term" value="P:inositol metabolic process"/>
    <property type="evidence" value="ECO:0007669"/>
    <property type="project" value="TreeGrafter"/>
</dbReference>
<dbReference type="PRINTS" id="PR00377">
    <property type="entry name" value="IMPHPHTASES"/>
</dbReference>
<dbReference type="OrthoDB" id="9772456at2"/>
<dbReference type="GO" id="GO:0007165">
    <property type="term" value="P:signal transduction"/>
    <property type="evidence" value="ECO:0007669"/>
    <property type="project" value="TreeGrafter"/>
</dbReference>
<dbReference type="PANTHER" id="PTHR20854">
    <property type="entry name" value="INOSITOL MONOPHOSPHATASE"/>
    <property type="match status" value="1"/>
</dbReference>
<dbReference type="GO" id="GO:0008934">
    <property type="term" value="F:inositol monophosphate 1-phosphatase activity"/>
    <property type="evidence" value="ECO:0007669"/>
    <property type="project" value="InterPro"/>
</dbReference>
<evidence type="ECO:0000313" key="9">
    <source>
        <dbReference type="EMBL" id="ERP31209.1"/>
    </source>
</evidence>
<keyword evidence="10" id="KW-1185">Reference proteome</keyword>
<evidence type="ECO:0000256" key="1">
    <source>
        <dbReference type="ARBA" id="ARBA00001033"/>
    </source>
</evidence>
<comment type="similarity">
    <text evidence="3 8">Belongs to the inositol monophosphatase superfamily.</text>
</comment>
<proteinExistence type="inferred from homology"/>
<dbReference type="InterPro" id="IPR020550">
    <property type="entry name" value="Inositol_monophosphatase_CS"/>
</dbReference>
<feature type="binding site" evidence="7">
    <location>
        <position position="208"/>
    </location>
    <ligand>
        <name>Mg(2+)</name>
        <dbReference type="ChEBI" id="CHEBI:18420"/>
        <label>1</label>
        <note>catalytic</note>
    </ligand>
</feature>
<dbReference type="PROSITE" id="PS00630">
    <property type="entry name" value="IMP_2"/>
    <property type="match status" value="1"/>
</dbReference>
<dbReference type="PROSITE" id="PS00629">
    <property type="entry name" value="IMP_1"/>
    <property type="match status" value="1"/>
</dbReference>
<dbReference type="InterPro" id="IPR000760">
    <property type="entry name" value="Inositol_monophosphatase-like"/>
</dbReference>
<dbReference type="EC" id="3.1.3.25" evidence="8"/>
<evidence type="ECO:0000313" key="10">
    <source>
        <dbReference type="Proteomes" id="UP000017148"/>
    </source>
</evidence>
<sequence length="256" mass="28407">MEEFLTEIIRSAGKIVQDYYGVAHISEKGSAINTVTEADYAAEAYIRTAIAEAYPTHLFLGEESAEQVDLHAEHLWVVDPLDGTNNFSCGMPHYSVSIAYAQNGVVQVGAVYDPSRDELFYAERGKGAFLNGQPMVVSQRTGWSQALICTGFYYDRGEMMRKTLDTVQALFHHNIRGLRRTGSAALDICWTGAGRFDAFFEYELHPWDFAAGLCILREAGGGMADIDGGEMNLKSRGIICGSQNIFNDFFNLVVWQ</sequence>
<dbReference type="FunFam" id="3.30.540.10:FF:000003">
    <property type="entry name" value="Inositol-1-monophosphatase"/>
    <property type="match status" value="1"/>
</dbReference>
<evidence type="ECO:0000256" key="2">
    <source>
        <dbReference type="ARBA" id="ARBA00001946"/>
    </source>
</evidence>
<dbReference type="Gene3D" id="3.40.190.80">
    <property type="match status" value="1"/>
</dbReference>
<feature type="binding site" evidence="7">
    <location>
        <position position="82"/>
    </location>
    <ligand>
        <name>Mg(2+)</name>
        <dbReference type="ChEBI" id="CHEBI:18420"/>
        <label>1</label>
        <note>catalytic</note>
    </ligand>
</feature>
<keyword evidence="4 7" id="KW-0479">Metal-binding</keyword>
<evidence type="ECO:0000256" key="7">
    <source>
        <dbReference type="PIRSR" id="PIRSR600760-2"/>
    </source>
</evidence>
<keyword evidence="6 7" id="KW-0460">Magnesium</keyword>
<dbReference type="STRING" id="1313304.CALK_1922"/>
<dbReference type="SUPFAM" id="SSF56655">
    <property type="entry name" value="Carbohydrate phosphatase"/>
    <property type="match status" value="1"/>
</dbReference>
<comment type="cofactor">
    <cofactor evidence="2 7 8">
        <name>Mg(2+)</name>
        <dbReference type="ChEBI" id="CHEBI:18420"/>
    </cofactor>
</comment>
<dbReference type="CDD" id="cd01639">
    <property type="entry name" value="IMPase"/>
    <property type="match status" value="1"/>
</dbReference>
<evidence type="ECO:0000256" key="5">
    <source>
        <dbReference type="ARBA" id="ARBA00022801"/>
    </source>
</evidence>
<evidence type="ECO:0000256" key="3">
    <source>
        <dbReference type="ARBA" id="ARBA00009759"/>
    </source>
</evidence>
<reference evidence="9 10" key="1">
    <citation type="journal article" date="2013" name="Environ. Microbiol.">
        <title>Genome analysis of Chitinivibrio alkaliphilus gen. nov., sp. nov., a novel extremely haloalkaliphilic anaerobic chitinolytic bacterium from the candidate phylum Termite Group 3.</title>
        <authorList>
            <person name="Sorokin D.Y."/>
            <person name="Gumerov V.M."/>
            <person name="Rakitin A.L."/>
            <person name="Beletsky A.V."/>
            <person name="Damste J.S."/>
            <person name="Muyzer G."/>
            <person name="Mardanov A.V."/>
            <person name="Ravin N.V."/>
        </authorList>
    </citation>
    <scope>NUCLEOTIDE SEQUENCE [LARGE SCALE GENOMIC DNA]</scope>
    <source>
        <strain evidence="9 10">ACht1</strain>
    </source>
</reference>
<dbReference type="InterPro" id="IPR033942">
    <property type="entry name" value="IMPase"/>
</dbReference>
<dbReference type="GO" id="GO:0046854">
    <property type="term" value="P:phosphatidylinositol phosphate biosynthetic process"/>
    <property type="evidence" value="ECO:0007669"/>
    <property type="project" value="InterPro"/>
</dbReference>
<dbReference type="EMBL" id="ASJR01000017">
    <property type="protein sequence ID" value="ERP31209.1"/>
    <property type="molecule type" value="Genomic_DNA"/>
</dbReference>
<dbReference type="AlphaFoldDB" id="U7D3X7"/>
<dbReference type="InterPro" id="IPR020583">
    <property type="entry name" value="Inositol_monoP_metal-BS"/>
</dbReference>
<feature type="binding site" evidence="7">
    <location>
        <position position="81"/>
    </location>
    <ligand>
        <name>Mg(2+)</name>
        <dbReference type="ChEBI" id="CHEBI:18420"/>
        <label>1</label>
        <note>catalytic</note>
    </ligand>
</feature>
<dbReference type="GO" id="GO:0046872">
    <property type="term" value="F:metal ion binding"/>
    <property type="evidence" value="ECO:0007669"/>
    <property type="project" value="UniProtKB-KW"/>
</dbReference>
<evidence type="ECO:0000256" key="4">
    <source>
        <dbReference type="ARBA" id="ARBA00022723"/>
    </source>
</evidence>
<comment type="catalytic activity">
    <reaction evidence="1 8">
        <text>a myo-inositol phosphate + H2O = myo-inositol + phosphate</text>
        <dbReference type="Rhea" id="RHEA:24056"/>
        <dbReference type="ChEBI" id="CHEBI:15377"/>
        <dbReference type="ChEBI" id="CHEBI:17268"/>
        <dbReference type="ChEBI" id="CHEBI:43474"/>
        <dbReference type="ChEBI" id="CHEBI:84139"/>
        <dbReference type="EC" id="3.1.3.25"/>
    </reaction>
</comment>
<dbReference type="PANTHER" id="PTHR20854:SF4">
    <property type="entry name" value="INOSITOL-1-MONOPHOSPHATASE-RELATED"/>
    <property type="match status" value="1"/>
</dbReference>
<dbReference type="eggNOG" id="COG0483">
    <property type="taxonomic scope" value="Bacteria"/>
</dbReference>
<keyword evidence="5 8" id="KW-0378">Hydrolase</keyword>
<dbReference type="Proteomes" id="UP000017148">
    <property type="component" value="Unassembled WGS sequence"/>
</dbReference>
<dbReference type="Pfam" id="PF00459">
    <property type="entry name" value="Inositol_P"/>
    <property type="match status" value="1"/>
</dbReference>